<dbReference type="InterPro" id="IPR041581">
    <property type="entry name" value="Glyoxalase_6"/>
</dbReference>
<dbReference type="SUPFAM" id="SSF54593">
    <property type="entry name" value="Glyoxalase/Bleomycin resistance protein/Dihydroxybiphenyl dioxygenase"/>
    <property type="match status" value="1"/>
</dbReference>
<accession>A0ABY6BJI5</accession>
<dbReference type="Pfam" id="PF18029">
    <property type="entry name" value="Glyoxalase_6"/>
    <property type="match status" value="1"/>
</dbReference>
<dbReference type="Gene3D" id="3.10.180.10">
    <property type="entry name" value="2,3-Dihydroxybiphenyl 1,2-Dioxygenase, domain 1"/>
    <property type="match status" value="1"/>
</dbReference>
<dbReference type="InterPro" id="IPR029068">
    <property type="entry name" value="Glyas_Bleomycin-R_OHBP_Dase"/>
</dbReference>
<evidence type="ECO:0000259" key="1">
    <source>
        <dbReference type="Pfam" id="PF18029"/>
    </source>
</evidence>
<reference evidence="2" key="1">
    <citation type="submission" date="2022-09" db="EMBL/GenBank/DDBJ databases">
        <title>Tahibacter sp. nov., isolated from a fresh water.</title>
        <authorList>
            <person name="Baek J.H."/>
            <person name="Lee J.K."/>
            <person name="Kim J.M."/>
            <person name="Jeon C.O."/>
        </authorList>
    </citation>
    <scope>NUCLEOTIDE SEQUENCE</scope>
    <source>
        <strain evidence="2">W38</strain>
    </source>
</reference>
<dbReference type="Proteomes" id="UP001064632">
    <property type="component" value="Chromosome"/>
</dbReference>
<sequence length="128" mass="13694">MPGPANAGLFIYAKDLDHLGGFYETVCSMAVLHRSDDLIVLESPDIQLLVHAIPASIAAGITITAPPQWREETPLKFFFTVPDLSKTTAIIAGLGGEVATQRWSGPGFVAVNACDPEGNIFQLRQKTG</sequence>
<evidence type="ECO:0000313" key="2">
    <source>
        <dbReference type="EMBL" id="UXI70176.1"/>
    </source>
</evidence>
<feature type="domain" description="Glyoxalase-like" evidence="1">
    <location>
        <begin position="11"/>
        <end position="123"/>
    </location>
</feature>
<proteinExistence type="predicted"/>
<organism evidence="2 3">
    <name type="scientific">Tahibacter amnicola</name>
    <dbReference type="NCBI Taxonomy" id="2976241"/>
    <lineage>
        <taxon>Bacteria</taxon>
        <taxon>Pseudomonadati</taxon>
        <taxon>Pseudomonadota</taxon>
        <taxon>Gammaproteobacteria</taxon>
        <taxon>Lysobacterales</taxon>
        <taxon>Rhodanobacteraceae</taxon>
        <taxon>Tahibacter</taxon>
    </lineage>
</organism>
<dbReference type="RefSeq" id="WP_261697127.1">
    <property type="nucleotide sequence ID" value="NZ_CP104694.1"/>
</dbReference>
<keyword evidence="3" id="KW-1185">Reference proteome</keyword>
<gene>
    <name evidence="2" type="ORF">N4264_11250</name>
</gene>
<name>A0ABY6BJI5_9GAMM</name>
<evidence type="ECO:0000313" key="3">
    <source>
        <dbReference type="Proteomes" id="UP001064632"/>
    </source>
</evidence>
<protein>
    <submittedName>
        <fullName evidence="2">Glyoxalase/bleomycin resistance/dioxygenase family protein</fullName>
    </submittedName>
</protein>
<dbReference type="EMBL" id="CP104694">
    <property type="protein sequence ID" value="UXI70176.1"/>
    <property type="molecule type" value="Genomic_DNA"/>
</dbReference>